<gene>
    <name evidence="1" type="ORF">HNQ50_002443</name>
</gene>
<evidence type="ECO:0000313" key="2">
    <source>
        <dbReference type="Proteomes" id="UP000543030"/>
    </source>
</evidence>
<dbReference type="EMBL" id="JACHHN010000004">
    <property type="protein sequence ID" value="MBB5191713.1"/>
    <property type="molecule type" value="Genomic_DNA"/>
</dbReference>
<evidence type="ECO:0008006" key="3">
    <source>
        <dbReference type="Google" id="ProtNLM"/>
    </source>
</evidence>
<reference evidence="1 2" key="1">
    <citation type="submission" date="2020-08" db="EMBL/GenBank/DDBJ databases">
        <title>Genomic Encyclopedia of Type Strains, Phase IV (KMG-IV): sequencing the most valuable type-strain genomes for metagenomic binning, comparative biology and taxonomic classification.</title>
        <authorList>
            <person name="Goeker M."/>
        </authorList>
    </citation>
    <scope>NUCLEOTIDE SEQUENCE [LARGE SCALE GENOMIC DNA]</scope>
    <source>
        <strain evidence="1 2">DSM 18233</strain>
    </source>
</reference>
<sequence length="295" mass="31411">MLTALTWPVALAHAGEIEPRSYTNAPVDINFLVVGVSAADGGMSLGQTIPLDDARLRAQTAVAAFVHVFDLGGQSARFNVSLPYSTIRGSAVYAGQEVGRSISGTGDASFQLSANLVGAPALSVADYPTYTEDFVAGASVQVSAPTGQYDGSKLINVGTHRWFIKPEVGFSQKLGNWSVEGSTGVTFFSTNHDFFGGKEREQAPVYSVQMNLVRFFPAGVWAAVTGAWLQGGRTTVNHVLNNDLQQNSRLGFTLAAPINRFNSVKLNYSNGVAVRTGTDFNVLSLAWQVRWGGGL</sequence>
<organism evidence="1 2">
    <name type="scientific">Silvimonas terrae</name>
    <dbReference type="NCBI Taxonomy" id="300266"/>
    <lineage>
        <taxon>Bacteria</taxon>
        <taxon>Pseudomonadati</taxon>
        <taxon>Pseudomonadota</taxon>
        <taxon>Betaproteobacteria</taxon>
        <taxon>Neisseriales</taxon>
        <taxon>Chitinibacteraceae</taxon>
        <taxon>Silvimonas</taxon>
    </lineage>
</organism>
<dbReference type="AlphaFoldDB" id="A0A840RHG6"/>
<comment type="caution">
    <text evidence="1">The sequence shown here is derived from an EMBL/GenBank/DDBJ whole genome shotgun (WGS) entry which is preliminary data.</text>
</comment>
<dbReference type="Proteomes" id="UP000543030">
    <property type="component" value="Unassembled WGS sequence"/>
</dbReference>
<name>A0A840RHG6_9NEIS</name>
<dbReference type="InterPro" id="IPR025737">
    <property type="entry name" value="FApF"/>
</dbReference>
<dbReference type="RefSeq" id="WP_184100982.1">
    <property type="nucleotide sequence ID" value="NZ_JACHHN010000004.1"/>
</dbReference>
<dbReference type="Pfam" id="PF13557">
    <property type="entry name" value="Phenol_MetA_deg"/>
    <property type="match status" value="1"/>
</dbReference>
<keyword evidence="2" id="KW-1185">Reference proteome</keyword>
<proteinExistence type="predicted"/>
<accession>A0A840RHG6</accession>
<protein>
    <recommendedName>
        <fullName evidence="3">Transporter</fullName>
    </recommendedName>
</protein>
<evidence type="ECO:0000313" key="1">
    <source>
        <dbReference type="EMBL" id="MBB5191713.1"/>
    </source>
</evidence>